<feature type="signal peptide" evidence="1">
    <location>
        <begin position="1"/>
        <end position="20"/>
    </location>
</feature>
<keyword evidence="1" id="KW-0732">Signal</keyword>
<feature type="chain" id="PRO_5045879886" evidence="1">
    <location>
        <begin position="21"/>
        <end position="201"/>
    </location>
</feature>
<gene>
    <name evidence="2" type="ORF">NWE73_12635</name>
</gene>
<keyword evidence="3" id="KW-1185">Reference proteome</keyword>
<sequence>MSVVKFFAFILLSLSANTWAWSGMIREGGVSGGGGNVINPQMPTSTVDPEEAEHIVKASAVYTQIFFAHAKAQFANGEASSEILPVYKKLFSGPRDLDTVLQNVRPHVRESGPCYDYNMQPVDASVAGSLPNRFCVSAFALSRKVQADQIPVQAAALMAHEYTEIMGLDEDEAVMIQKQALQDLQIVNLPPLSVHDCGDSN</sequence>
<dbReference type="EMBL" id="JANRMI010000003">
    <property type="protein sequence ID" value="MDG0817219.1"/>
    <property type="molecule type" value="Genomic_DNA"/>
</dbReference>
<name>A0ABT6DMR6_9BACT</name>
<evidence type="ECO:0000313" key="3">
    <source>
        <dbReference type="Proteomes" id="UP001152321"/>
    </source>
</evidence>
<evidence type="ECO:0000313" key="2">
    <source>
        <dbReference type="EMBL" id="MDG0817219.1"/>
    </source>
</evidence>
<accession>A0ABT6DMR6</accession>
<reference evidence="2" key="1">
    <citation type="submission" date="2022-08" db="EMBL/GenBank/DDBJ databases">
        <title>Novel Bdellovibrio Species Isolated from Svalbard: Designation Bdellovibrio svalbardensis.</title>
        <authorList>
            <person name="Mitchell R.J."/>
            <person name="Choi S.Y."/>
        </authorList>
    </citation>
    <scope>NUCLEOTIDE SEQUENCE</scope>
    <source>
        <strain evidence="2">PAP01</strain>
    </source>
</reference>
<proteinExistence type="predicted"/>
<evidence type="ECO:0000256" key="1">
    <source>
        <dbReference type="SAM" id="SignalP"/>
    </source>
</evidence>
<protein>
    <submittedName>
        <fullName evidence="2">Uncharacterized protein</fullName>
    </submittedName>
</protein>
<organism evidence="2 3">
    <name type="scientific">Bdellovibrio svalbardensis</name>
    <dbReference type="NCBI Taxonomy" id="2972972"/>
    <lineage>
        <taxon>Bacteria</taxon>
        <taxon>Pseudomonadati</taxon>
        <taxon>Bdellovibrionota</taxon>
        <taxon>Bdellovibrionia</taxon>
        <taxon>Bdellovibrionales</taxon>
        <taxon>Pseudobdellovibrionaceae</taxon>
        <taxon>Bdellovibrio</taxon>
    </lineage>
</organism>
<dbReference type="Proteomes" id="UP001152321">
    <property type="component" value="Unassembled WGS sequence"/>
</dbReference>
<comment type="caution">
    <text evidence="2">The sequence shown here is derived from an EMBL/GenBank/DDBJ whole genome shotgun (WGS) entry which is preliminary data.</text>
</comment>
<dbReference type="RefSeq" id="WP_277578694.1">
    <property type="nucleotide sequence ID" value="NZ_JANRMI010000003.1"/>
</dbReference>